<feature type="domain" description="ABC transporter" evidence="8">
    <location>
        <begin position="13"/>
        <end position="48"/>
    </location>
</feature>
<reference evidence="10 11" key="1">
    <citation type="submission" date="2017-07" db="EMBL/GenBank/DDBJ databases">
        <authorList>
            <person name="Talla V."/>
            <person name="Backstrom N."/>
        </authorList>
    </citation>
    <scope>NUCLEOTIDE SEQUENCE [LARGE SCALE GENOMIC DNA]</scope>
</reference>
<evidence type="ECO:0000256" key="2">
    <source>
        <dbReference type="ARBA" id="ARBA00005814"/>
    </source>
</evidence>
<dbReference type="EMBL" id="FZQP02001915">
    <property type="protein sequence ID" value="VVC94252.1"/>
    <property type="molecule type" value="Genomic_DNA"/>
</dbReference>
<feature type="transmembrane region" description="Helical" evidence="7">
    <location>
        <begin position="129"/>
        <end position="147"/>
    </location>
</feature>
<dbReference type="Gene3D" id="3.40.50.300">
    <property type="entry name" value="P-loop containing nucleotide triphosphate hydrolases"/>
    <property type="match status" value="1"/>
</dbReference>
<evidence type="ECO:0000259" key="8">
    <source>
        <dbReference type="Pfam" id="PF00005"/>
    </source>
</evidence>
<dbReference type="Proteomes" id="UP000324832">
    <property type="component" value="Unassembled WGS sequence"/>
</dbReference>
<evidence type="ECO:0000259" key="9">
    <source>
        <dbReference type="Pfam" id="PF01061"/>
    </source>
</evidence>
<proteinExistence type="inferred from homology"/>
<evidence type="ECO:0000256" key="3">
    <source>
        <dbReference type="ARBA" id="ARBA00022448"/>
    </source>
</evidence>
<dbReference type="GO" id="GO:0005886">
    <property type="term" value="C:plasma membrane"/>
    <property type="evidence" value="ECO:0007669"/>
    <property type="project" value="TreeGrafter"/>
</dbReference>
<evidence type="ECO:0000256" key="5">
    <source>
        <dbReference type="ARBA" id="ARBA00022989"/>
    </source>
</evidence>
<organism evidence="10 11">
    <name type="scientific">Leptidea sinapis</name>
    <dbReference type="NCBI Taxonomy" id="189913"/>
    <lineage>
        <taxon>Eukaryota</taxon>
        <taxon>Metazoa</taxon>
        <taxon>Ecdysozoa</taxon>
        <taxon>Arthropoda</taxon>
        <taxon>Hexapoda</taxon>
        <taxon>Insecta</taxon>
        <taxon>Pterygota</taxon>
        <taxon>Neoptera</taxon>
        <taxon>Endopterygota</taxon>
        <taxon>Lepidoptera</taxon>
        <taxon>Glossata</taxon>
        <taxon>Ditrysia</taxon>
        <taxon>Papilionoidea</taxon>
        <taxon>Pieridae</taxon>
        <taxon>Dismorphiinae</taxon>
        <taxon>Leptidea</taxon>
    </lineage>
</organism>
<evidence type="ECO:0000256" key="7">
    <source>
        <dbReference type="SAM" id="Phobius"/>
    </source>
</evidence>
<sequence>MENFAWYDGNRILHNVSGEFRSGELTCILGPSGAGKSSLLNILAENQYCIQTNRFREYLWNMLQKNNYKKWIPTEMRLLKREYFNRWYSLKAYYAALTVSSIPVMVILGLVFLIIGFFMSGQLMELDRFILYAISGLMTAVCSEGLGLVNGSIVGPAIAAPLLALSCYGMGFGPYIERFMKILMSASYLRQGLTGFCLALYQKRQPLDCKTEFCLYSEPSIFLRDIGMSNESYLLQMVGLLIFTLLFRLVAFFVLRYRLTAEFTSKFMTYVSKILSHR</sequence>
<accession>A0A5E4Q7H6</accession>
<dbReference type="InterPro" id="IPR050352">
    <property type="entry name" value="ABCG_transporters"/>
</dbReference>
<evidence type="ECO:0008006" key="12">
    <source>
        <dbReference type="Google" id="ProtNLM"/>
    </source>
</evidence>
<dbReference type="PANTHER" id="PTHR48041:SF105">
    <property type="entry name" value="FI02074P"/>
    <property type="match status" value="1"/>
</dbReference>
<keyword evidence="6 7" id="KW-0472">Membrane</keyword>
<dbReference type="Pfam" id="PF00005">
    <property type="entry name" value="ABC_tran"/>
    <property type="match status" value="1"/>
</dbReference>
<keyword evidence="5 7" id="KW-1133">Transmembrane helix</keyword>
<feature type="transmembrane region" description="Helical" evidence="7">
    <location>
        <begin position="233"/>
        <end position="255"/>
    </location>
</feature>
<dbReference type="GO" id="GO:0140359">
    <property type="term" value="F:ABC-type transporter activity"/>
    <property type="evidence" value="ECO:0007669"/>
    <property type="project" value="InterPro"/>
</dbReference>
<feature type="transmembrane region" description="Helical" evidence="7">
    <location>
        <begin position="92"/>
        <end position="117"/>
    </location>
</feature>
<evidence type="ECO:0000313" key="10">
    <source>
        <dbReference type="EMBL" id="VVC94252.1"/>
    </source>
</evidence>
<protein>
    <recommendedName>
        <fullName evidence="12">ABC transporter domain-containing protein</fullName>
    </recommendedName>
</protein>
<feature type="domain" description="ABC-2 type transporter transmembrane" evidence="9">
    <location>
        <begin position="73"/>
        <end position="155"/>
    </location>
</feature>
<evidence type="ECO:0000313" key="11">
    <source>
        <dbReference type="Proteomes" id="UP000324832"/>
    </source>
</evidence>
<dbReference type="InterPro" id="IPR013525">
    <property type="entry name" value="ABC2_TM"/>
</dbReference>
<evidence type="ECO:0000256" key="1">
    <source>
        <dbReference type="ARBA" id="ARBA00004141"/>
    </source>
</evidence>
<evidence type="ECO:0000256" key="4">
    <source>
        <dbReference type="ARBA" id="ARBA00022692"/>
    </source>
</evidence>
<dbReference type="PANTHER" id="PTHR48041">
    <property type="entry name" value="ABC TRANSPORTER G FAMILY MEMBER 28"/>
    <property type="match status" value="1"/>
</dbReference>
<keyword evidence="3" id="KW-0813">Transport</keyword>
<gene>
    <name evidence="10" type="ORF">LSINAPIS_LOCUS6248</name>
</gene>
<comment type="similarity">
    <text evidence="2">Belongs to the ABC transporter superfamily. ABCG family. Eye pigment precursor importer (TC 3.A.1.204) subfamily.</text>
</comment>
<dbReference type="SUPFAM" id="SSF52540">
    <property type="entry name" value="P-loop containing nucleoside triphosphate hydrolases"/>
    <property type="match status" value="2"/>
</dbReference>
<keyword evidence="11" id="KW-1185">Reference proteome</keyword>
<dbReference type="InterPro" id="IPR003439">
    <property type="entry name" value="ABC_transporter-like_ATP-bd"/>
</dbReference>
<dbReference type="Pfam" id="PF01061">
    <property type="entry name" value="ABC2_membrane"/>
    <property type="match status" value="1"/>
</dbReference>
<dbReference type="GO" id="GO:0016887">
    <property type="term" value="F:ATP hydrolysis activity"/>
    <property type="evidence" value="ECO:0007669"/>
    <property type="project" value="InterPro"/>
</dbReference>
<evidence type="ECO:0000256" key="6">
    <source>
        <dbReference type="ARBA" id="ARBA00023136"/>
    </source>
</evidence>
<feature type="transmembrane region" description="Helical" evidence="7">
    <location>
        <begin position="153"/>
        <end position="176"/>
    </location>
</feature>
<comment type="subcellular location">
    <subcellularLocation>
        <location evidence="1">Membrane</location>
        <topology evidence="1">Multi-pass membrane protein</topology>
    </subcellularLocation>
</comment>
<dbReference type="GO" id="GO:0005524">
    <property type="term" value="F:ATP binding"/>
    <property type="evidence" value="ECO:0007669"/>
    <property type="project" value="InterPro"/>
</dbReference>
<dbReference type="AlphaFoldDB" id="A0A5E4Q7H6"/>
<dbReference type="InterPro" id="IPR027417">
    <property type="entry name" value="P-loop_NTPase"/>
</dbReference>
<name>A0A5E4Q7H6_9NEOP</name>
<keyword evidence="4 7" id="KW-0812">Transmembrane</keyword>